<reference evidence="6" key="3">
    <citation type="submission" date="2019-06" db="EMBL/GenBank/DDBJ databases">
        <title>Co-occurence of chitin degradation, pigmentation and bioactivity in marine Pseudoalteromonas.</title>
        <authorList>
            <person name="Sonnenschein E.C."/>
            <person name="Bech P.K."/>
        </authorList>
    </citation>
    <scope>NUCLEOTIDE SEQUENCE [LARGE SCALE GENOMIC DNA]</scope>
    <source>
        <strain evidence="6">S2897</strain>
    </source>
</reference>
<dbReference type="EMBL" id="PNCG01000001">
    <property type="protein sequence ID" value="TMP88830.1"/>
    <property type="molecule type" value="Genomic_DNA"/>
</dbReference>
<reference evidence="4 6" key="2">
    <citation type="submission" date="2017-12" db="EMBL/GenBank/DDBJ databases">
        <authorList>
            <person name="Paulsen S."/>
            <person name="Gram L.K."/>
        </authorList>
    </citation>
    <scope>NUCLEOTIDE SEQUENCE [LARGE SCALE GENOMIC DNA]</scope>
    <source>
        <strain evidence="4 6">S2897</strain>
    </source>
</reference>
<reference evidence="4" key="4">
    <citation type="submission" date="2019-09" db="EMBL/GenBank/DDBJ databases">
        <title>Co-occurence of chitin degradation, pigmentation and bioactivity in marine Pseudoalteromonas.</title>
        <authorList>
            <person name="Sonnenschein E.C."/>
            <person name="Bech P.K."/>
        </authorList>
    </citation>
    <scope>NUCLEOTIDE SEQUENCE</scope>
    <source>
        <strain evidence="4">S2897</strain>
    </source>
</reference>
<feature type="domain" description="HDOD" evidence="2">
    <location>
        <begin position="212"/>
        <end position="397"/>
    </location>
</feature>
<dbReference type="GeneID" id="58227339"/>
<feature type="domain" description="EAL" evidence="1">
    <location>
        <begin position="1"/>
        <end position="218"/>
    </location>
</feature>
<dbReference type="eggNOG" id="COG3434">
    <property type="taxonomic scope" value="Bacteria"/>
</dbReference>
<dbReference type="PANTHER" id="PTHR33525:SF4">
    <property type="entry name" value="CYCLIC DI-GMP PHOSPHODIESTERASE CDGJ"/>
    <property type="match status" value="1"/>
</dbReference>
<keyword evidence="5" id="KW-1185">Reference proteome</keyword>
<gene>
    <name evidence="4" type="ORF">CWC05_00290</name>
    <name evidence="3" type="ORF">TW72_02420</name>
</gene>
<reference evidence="3 5" key="1">
    <citation type="journal article" date="2015" name="BMC Genomics">
        <title>Genome mining reveals unlocked bioactive potential of marine Gram-negative bacteria.</title>
        <authorList>
            <person name="Machado H."/>
            <person name="Sonnenschein E.C."/>
            <person name="Melchiorsen J."/>
            <person name="Gram L."/>
        </authorList>
    </citation>
    <scope>NUCLEOTIDE SEQUENCE [LARGE SCALE GENOMIC DNA]</scope>
    <source>
        <strain evidence="3 5">S3137</strain>
    </source>
</reference>
<organism evidence="3 5">
    <name type="scientific">Pseudoalteromonas ruthenica</name>
    <dbReference type="NCBI Taxonomy" id="151081"/>
    <lineage>
        <taxon>Bacteria</taxon>
        <taxon>Pseudomonadati</taxon>
        <taxon>Pseudomonadota</taxon>
        <taxon>Gammaproteobacteria</taxon>
        <taxon>Alteromonadales</taxon>
        <taxon>Pseudoalteromonadaceae</taxon>
        <taxon>Pseudoalteromonas</taxon>
    </lineage>
</organism>
<protein>
    <submittedName>
        <fullName evidence="3">Diguanylate phosphodiesterase</fullName>
    </submittedName>
    <submittedName>
        <fullName evidence="4">HDOD domain-containing protein</fullName>
    </submittedName>
</protein>
<dbReference type="Pfam" id="PF00563">
    <property type="entry name" value="EAL"/>
    <property type="match status" value="1"/>
</dbReference>
<evidence type="ECO:0000313" key="6">
    <source>
        <dbReference type="Proteomes" id="UP000305874"/>
    </source>
</evidence>
<dbReference type="Pfam" id="PF08668">
    <property type="entry name" value="HDOD"/>
    <property type="match status" value="1"/>
</dbReference>
<dbReference type="InterPro" id="IPR001633">
    <property type="entry name" value="EAL_dom"/>
</dbReference>
<dbReference type="Gene3D" id="3.20.20.450">
    <property type="entry name" value="EAL domain"/>
    <property type="match status" value="1"/>
</dbReference>
<dbReference type="Proteomes" id="UP000033664">
    <property type="component" value="Unassembled WGS sequence"/>
</dbReference>
<dbReference type="STRING" id="151081.TW72_02420"/>
<dbReference type="PATRIC" id="fig|151081.8.peg.1661"/>
<dbReference type="AlphaFoldDB" id="A0A0F4PRX5"/>
<dbReference type="RefSeq" id="WP_045979216.1">
    <property type="nucleotide sequence ID" value="NZ_CP023396.1"/>
</dbReference>
<dbReference type="InterPro" id="IPR052340">
    <property type="entry name" value="RNase_Y/CdgJ"/>
</dbReference>
<dbReference type="OrthoDB" id="9804751at2"/>
<dbReference type="PROSITE" id="PS51833">
    <property type="entry name" value="HDOD"/>
    <property type="match status" value="1"/>
</dbReference>
<dbReference type="PANTHER" id="PTHR33525">
    <property type="match status" value="1"/>
</dbReference>
<name>A0A0F4PRX5_9GAMM</name>
<dbReference type="InterPro" id="IPR013976">
    <property type="entry name" value="HDOD"/>
</dbReference>
<evidence type="ECO:0000259" key="2">
    <source>
        <dbReference type="PROSITE" id="PS51833"/>
    </source>
</evidence>
<dbReference type="PROSITE" id="PS50883">
    <property type="entry name" value="EAL"/>
    <property type="match status" value="1"/>
</dbReference>
<dbReference type="Gene3D" id="1.10.3210.10">
    <property type="entry name" value="Hypothetical protein af1432"/>
    <property type="match status" value="1"/>
</dbReference>
<dbReference type="EMBL" id="JXXZ01000002">
    <property type="protein sequence ID" value="KJZ01820.1"/>
    <property type="molecule type" value="Genomic_DNA"/>
</dbReference>
<sequence length="420" mass="46327">MQQSDSQTPSQLEAQYVARQALFSSTGELVAYELLYRDSPQNCFPQGMGDSKATGRMFFDLILLQGLEKVSAGLPAFLNLATDALLEQIPQLLPKDNTVIEIVERSRGVSELVHVVSALKKKGYRFALDDYDQDPKWQPLLELVDYIKIEMEPKLISTVMLIKKLRMVYPQAQIIVERIETPEQAKAVVGAGADLLQGYFFAKPAMLEFKNISPAKRVIIELLQLTMSAEIDFKEIAKRISVDVSLTARILRMANGLSGTRANISSLQQAVTYLGEQSIRRFIRVLALGELGAQKPAELTKLGLMRAQLIAELVSPAGKAMVEQGYLLGLLSVLDAVLDVSLENLAKEFSLDGALSGALLNAQGMLGQALNLAYACEQCQWPLAEEILQTIRPASEPQVLYAALSQSRIYCDKTMELLSD</sequence>
<evidence type="ECO:0000313" key="5">
    <source>
        <dbReference type="Proteomes" id="UP000033664"/>
    </source>
</evidence>
<proteinExistence type="predicted"/>
<dbReference type="SUPFAM" id="SSF109604">
    <property type="entry name" value="HD-domain/PDEase-like"/>
    <property type="match status" value="1"/>
</dbReference>
<dbReference type="InterPro" id="IPR035919">
    <property type="entry name" value="EAL_sf"/>
</dbReference>
<dbReference type="PIRSF" id="PIRSF003180">
    <property type="entry name" value="DiGMPpdiest_YuxH"/>
    <property type="match status" value="1"/>
</dbReference>
<comment type="caution">
    <text evidence="3">The sequence shown here is derived from an EMBL/GenBank/DDBJ whole genome shotgun (WGS) entry which is preliminary data.</text>
</comment>
<dbReference type="InterPro" id="IPR014408">
    <property type="entry name" value="dGMP_Pdiesterase_EAL/HD-GYP"/>
</dbReference>
<evidence type="ECO:0000313" key="4">
    <source>
        <dbReference type="EMBL" id="TMP88830.1"/>
    </source>
</evidence>
<dbReference type="Proteomes" id="UP000305874">
    <property type="component" value="Unassembled WGS sequence"/>
</dbReference>
<dbReference type="SUPFAM" id="SSF141868">
    <property type="entry name" value="EAL domain-like"/>
    <property type="match status" value="1"/>
</dbReference>
<evidence type="ECO:0000313" key="3">
    <source>
        <dbReference type="EMBL" id="KJZ01820.1"/>
    </source>
</evidence>
<accession>A0A0F4PRX5</accession>
<evidence type="ECO:0000259" key="1">
    <source>
        <dbReference type="PROSITE" id="PS50883"/>
    </source>
</evidence>
<dbReference type="SMART" id="SM00052">
    <property type="entry name" value="EAL"/>
    <property type="match status" value="1"/>
</dbReference>